<evidence type="ECO:0000313" key="2">
    <source>
        <dbReference type="Proteomes" id="UP000813427"/>
    </source>
</evidence>
<protein>
    <submittedName>
        <fullName evidence="1">Uncharacterized protein</fullName>
    </submittedName>
</protein>
<reference evidence="1" key="1">
    <citation type="journal article" date="2021" name="Nat. Commun.">
        <title>Genetic determinants of endophytism in the Arabidopsis root mycobiome.</title>
        <authorList>
            <person name="Mesny F."/>
            <person name="Miyauchi S."/>
            <person name="Thiergart T."/>
            <person name="Pickel B."/>
            <person name="Atanasova L."/>
            <person name="Karlsson M."/>
            <person name="Huettel B."/>
            <person name="Barry K.W."/>
            <person name="Haridas S."/>
            <person name="Chen C."/>
            <person name="Bauer D."/>
            <person name="Andreopoulos W."/>
            <person name="Pangilinan J."/>
            <person name="LaButti K."/>
            <person name="Riley R."/>
            <person name="Lipzen A."/>
            <person name="Clum A."/>
            <person name="Drula E."/>
            <person name="Henrissat B."/>
            <person name="Kohler A."/>
            <person name="Grigoriev I.V."/>
            <person name="Martin F.M."/>
            <person name="Hacquard S."/>
        </authorList>
    </citation>
    <scope>NUCLEOTIDE SEQUENCE</scope>
    <source>
        <strain evidence="1">MPI-SDFR-AT-0068</strain>
    </source>
</reference>
<dbReference type="Proteomes" id="UP000813427">
    <property type="component" value="Unassembled WGS sequence"/>
</dbReference>
<gene>
    <name evidence="1" type="ORF">BKA59DRAFT_456721</name>
</gene>
<comment type="caution">
    <text evidence="1">The sequence shown here is derived from an EMBL/GenBank/DDBJ whole genome shotgun (WGS) entry which is preliminary data.</text>
</comment>
<name>A0A8K0RTA2_9HYPO</name>
<organism evidence="1 2">
    <name type="scientific">Fusarium tricinctum</name>
    <dbReference type="NCBI Taxonomy" id="61284"/>
    <lineage>
        <taxon>Eukaryota</taxon>
        <taxon>Fungi</taxon>
        <taxon>Dikarya</taxon>
        <taxon>Ascomycota</taxon>
        <taxon>Pezizomycotina</taxon>
        <taxon>Sordariomycetes</taxon>
        <taxon>Hypocreomycetidae</taxon>
        <taxon>Hypocreales</taxon>
        <taxon>Nectriaceae</taxon>
        <taxon>Fusarium</taxon>
        <taxon>Fusarium tricinctum species complex</taxon>
    </lineage>
</organism>
<accession>A0A8K0RTA2</accession>
<dbReference type="AlphaFoldDB" id="A0A8K0RTA2"/>
<keyword evidence="2" id="KW-1185">Reference proteome</keyword>
<evidence type="ECO:0000313" key="1">
    <source>
        <dbReference type="EMBL" id="KAH7242150.1"/>
    </source>
</evidence>
<proteinExistence type="predicted"/>
<sequence length="207" mass="23362">MNDRNIHHLSNLLHPYNPRIRYNPAAAIAQGFQKGPGSVVGSLPPRQLQRGSERKISVARYSLSAIPDSPVKSGGSMRNGLCMEYNSPQLGLSSSELQITFEVYLSLRFKFKKGLLWHRRTMKTHVNSLTVTEYNLTLLFHYIGYVAETRRSSPKGNWEFQSDVCQIPSTPAVLAGETNPRVSPQGPKHKTRVSLNRKSFDRCHWLG</sequence>
<dbReference type="EMBL" id="JAGPXF010000005">
    <property type="protein sequence ID" value="KAH7242150.1"/>
    <property type="molecule type" value="Genomic_DNA"/>
</dbReference>